<dbReference type="Gene3D" id="3.40.50.2300">
    <property type="match status" value="1"/>
</dbReference>
<keyword evidence="5" id="KW-1185">Reference proteome</keyword>
<dbReference type="Proteomes" id="UP000188174">
    <property type="component" value="Chromosome"/>
</dbReference>
<organism evidence="4 5">
    <name type="scientific">Roseibium algicola</name>
    <dbReference type="NCBI Taxonomy" id="2857014"/>
    <lineage>
        <taxon>Bacteria</taxon>
        <taxon>Pseudomonadati</taxon>
        <taxon>Pseudomonadota</taxon>
        <taxon>Alphaproteobacteria</taxon>
        <taxon>Hyphomicrobiales</taxon>
        <taxon>Stappiaceae</taxon>
        <taxon>Roseibium</taxon>
    </lineage>
</organism>
<protein>
    <recommendedName>
        <fullName evidence="3">Response regulatory domain-containing protein</fullName>
    </recommendedName>
</protein>
<dbReference type="PANTHER" id="PTHR44591">
    <property type="entry name" value="STRESS RESPONSE REGULATOR PROTEIN 1"/>
    <property type="match status" value="1"/>
</dbReference>
<dbReference type="SUPFAM" id="SSF52172">
    <property type="entry name" value="CheY-like"/>
    <property type="match status" value="1"/>
</dbReference>
<dbReference type="PANTHER" id="PTHR44591:SF25">
    <property type="entry name" value="CHEMOTAXIS TWO-COMPONENT RESPONSE REGULATOR"/>
    <property type="match status" value="1"/>
</dbReference>
<dbReference type="SMART" id="SM00448">
    <property type="entry name" value="REC"/>
    <property type="match status" value="1"/>
</dbReference>
<accession>A0ABN4WUI2</accession>
<keyword evidence="1 2" id="KW-0597">Phosphoprotein</keyword>
<dbReference type="InterPro" id="IPR050595">
    <property type="entry name" value="Bact_response_regulator"/>
</dbReference>
<dbReference type="PROSITE" id="PS50110">
    <property type="entry name" value="RESPONSE_REGULATORY"/>
    <property type="match status" value="1"/>
</dbReference>
<dbReference type="Pfam" id="PF00072">
    <property type="entry name" value="Response_reg"/>
    <property type="match status" value="1"/>
</dbReference>
<evidence type="ECO:0000313" key="4">
    <source>
        <dbReference type="EMBL" id="AQQ02882.1"/>
    </source>
</evidence>
<reference evidence="4 5" key="1">
    <citation type="submission" date="2017-02" db="EMBL/GenBank/DDBJ databases">
        <authorList>
            <person name="Jeong S."/>
        </authorList>
    </citation>
    <scope>NUCLEOTIDE SEQUENCE [LARGE SCALE GENOMIC DNA]</scope>
    <source>
        <strain evidence="4 5">RMAR6-6</strain>
    </source>
</reference>
<dbReference type="RefSeq" id="WP_077290498.1">
    <property type="nucleotide sequence ID" value="NZ_CP019630.1"/>
</dbReference>
<proteinExistence type="predicted"/>
<name>A0ABN4WUI2_9HYPH</name>
<feature type="domain" description="Response regulatory" evidence="3">
    <location>
        <begin position="7"/>
        <end position="121"/>
    </location>
</feature>
<evidence type="ECO:0000256" key="2">
    <source>
        <dbReference type="PROSITE-ProRule" id="PRU00169"/>
    </source>
</evidence>
<dbReference type="InterPro" id="IPR011006">
    <property type="entry name" value="CheY-like_superfamily"/>
</dbReference>
<evidence type="ECO:0000259" key="3">
    <source>
        <dbReference type="PROSITE" id="PS50110"/>
    </source>
</evidence>
<sequence>MEETSPIVAIIEDDDAVRRALTRLIASFGYRTLEFESGEKFLAERTAVSSDCVIADFHMSGMTGLDVLLKTKSEAESPPVVIMTGFDEPGKRSRCMGAGAAAYLVKPFERDVIAKTLRDILDH</sequence>
<gene>
    <name evidence="4" type="ORF">B0E33_04145</name>
</gene>
<feature type="modified residue" description="4-aspartylphosphate" evidence="2">
    <location>
        <position position="56"/>
    </location>
</feature>
<dbReference type="EMBL" id="CP019630">
    <property type="protein sequence ID" value="AQQ02882.1"/>
    <property type="molecule type" value="Genomic_DNA"/>
</dbReference>
<dbReference type="CDD" id="cd00156">
    <property type="entry name" value="REC"/>
    <property type="match status" value="1"/>
</dbReference>
<dbReference type="InterPro" id="IPR001789">
    <property type="entry name" value="Sig_transdc_resp-reg_receiver"/>
</dbReference>
<evidence type="ECO:0000313" key="5">
    <source>
        <dbReference type="Proteomes" id="UP000188174"/>
    </source>
</evidence>
<evidence type="ECO:0000256" key="1">
    <source>
        <dbReference type="ARBA" id="ARBA00022553"/>
    </source>
</evidence>